<dbReference type="InterPro" id="IPR027417">
    <property type="entry name" value="P-loop_NTPase"/>
</dbReference>
<dbReference type="GO" id="GO:0005739">
    <property type="term" value="C:mitochondrion"/>
    <property type="evidence" value="ECO:0007669"/>
    <property type="project" value="TreeGrafter"/>
</dbReference>
<keyword evidence="10" id="KW-1185">Reference proteome</keyword>
<keyword evidence="1" id="KW-0547">Nucleotide-binding</keyword>
<dbReference type="EMBL" id="UZAJ01015714">
    <property type="protein sequence ID" value="VDO74226.1"/>
    <property type="molecule type" value="Genomic_DNA"/>
</dbReference>
<sequence length="118" mass="13216">MCYHVAEIVGAAGGFRENFLTKLAQLQHARCFAVPGAKQVFKRTKPHLNVGTIGHVDHGKTTLSSAITKVLATKKGAKFRKYEEIDNAPEEKARGLFLFFISILVFIFFSIVMNLYVR</sequence>
<dbReference type="InterPro" id="IPR000795">
    <property type="entry name" value="T_Tr_GTP-bd_dom"/>
</dbReference>
<organism evidence="11">
    <name type="scientific">Onchocerca flexuosa</name>
    <dbReference type="NCBI Taxonomy" id="387005"/>
    <lineage>
        <taxon>Eukaryota</taxon>
        <taxon>Metazoa</taxon>
        <taxon>Ecdysozoa</taxon>
        <taxon>Nematoda</taxon>
        <taxon>Chromadorea</taxon>
        <taxon>Rhabditida</taxon>
        <taxon>Spirurina</taxon>
        <taxon>Spiruromorpha</taxon>
        <taxon>Filarioidea</taxon>
        <taxon>Onchocercidae</taxon>
        <taxon>Onchocerca</taxon>
    </lineage>
</organism>
<evidence type="ECO:0000256" key="5">
    <source>
        <dbReference type="ARBA" id="ARBA00023134"/>
    </source>
</evidence>
<proteinExistence type="predicted"/>
<feature type="domain" description="Tr-type G" evidence="8">
    <location>
        <begin position="45"/>
        <end position="96"/>
    </location>
</feature>
<evidence type="ECO:0000256" key="6">
    <source>
        <dbReference type="ARBA" id="ARBA00051990"/>
    </source>
</evidence>
<dbReference type="InterPro" id="IPR050055">
    <property type="entry name" value="EF-Tu_GTPase"/>
</dbReference>
<reference evidence="11" key="1">
    <citation type="submission" date="2016-06" db="UniProtKB">
        <authorList>
            <consortium name="WormBaseParasite"/>
        </authorList>
    </citation>
    <scope>IDENTIFICATION</scope>
</reference>
<dbReference type="GO" id="GO:0003924">
    <property type="term" value="F:GTPase activity"/>
    <property type="evidence" value="ECO:0007669"/>
    <property type="project" value="InterPro"/>
</dbReference>
<dbReference type="PANTHER" id="PTHR43721:SF36">
    <property type="entry name" value="ELONGATION FACTOR TU, MITOCHONDRIAL"/>
    <property type="match status" value="1"/>
</dbReference>
<dbReference type="GO" id="GO:0070125">
    <property type="term" value="P:mitochondrial translational elongation"/>
    <property type="evidence" value="ECO:0007669"/>
    <property type="project" value="TreeGrafter"/>
</dbReference>
<evidence type="ECO:0000313" key="10">
    <source>
        <dbReference type="Proteomes" id="UP000267606"/>
    </source>
</evidence>
<evidence type="ECO:0000256" key="4">
    <source>
        <dbReference type="ARBA" id="ARBA00023128"/>
    </source>
</evidence>
<dbReference type="GO" id="GO:0005525">
    <property type="term" value="F:GTP binding"/>
    <property type="evidence" value="ECO:0007669"/>
    <property type="project" value="UniProtKB-KW"/>
</dbReference>
<keyword evidence="7" id="KW-1133">Transmembrane helix</keyword>
<dbReference type="STRING" id="387005.A0A183HUI4"/>
<keyword evidence="7" id="KW-0812">Transmembrane</keyword>
<comment type="catalytic activity">
    <reaction evidence="6">
        <text>GTP + H2O = GDP + phosphate + H(+)</text>
        <dbReference type="Rhea" id="RHEA:19669"/>
        <dbReference type="ChEBI" id="CHEBI:15377"/>
        <dbReference type="ChEBI" id="CHEBI:15378"/>
        <dbReference type="ChEBI" id="CHEBI:37565"/>
        <dbReference type="ChEBI" id="CHEBI:43474"/>
        <dbReference type="ChEBI" id="CHEBI:58189"/>
        <dbReference type="EC" id="3.6.5.3"/>
    </reaction>
    <physiologicalReaction direction="left-to-right" evidence="6">
        <dbReference type="Rhea" id="RHEA:19670"/>
    </physiologicalReaction>
</comment>
<reference evidence="9 10" key="2">
    <citation type="submission" date="2018-11" db="EMBL/GenBank/DDBJ databases">
        <authorList>
            <consortium name="Pathogen Informatics"/>
        </authorList>
    </citation>
    <scope>NUCLEOTIDE SEQUENCE [LARGE SCALE GENOMIC DNA]</scope>
</reference>
<evidence type="ECO:0000313" key="9">
    <source>
        <dbReference type="EMBL" id="VDO74226.1"/>
    </source>
</evidence>
<evidence type="ECO:0000313" key="11">
    <source>
        <dbReference type="WBParaSite" id="OFLC_0001114601-mRNA-1"/>
    </source>
</evidence>
<keyword evidence="7" id="KW-0472">Membrane</keyword>
<accession>A0A183HUI4</accession>
<dbReference type="Gene3D" id="3.40.50.300">
    <property type="entry name" value="P-loop containing nucleotide triphosphate hydrolases"/>
    <property type="match status" value="1"/>
</dbReference>
<evidence type="ECO:0000256" key="2">
    <source>
        <dbReference type="ARBA" id="ARBA00022768"/>
    </source>
</evidence>
<dbReference type="Pfam" id="PF00009">
    <property type="entry name" value="GTP_EFTU"/>
    <property type="match status" value="1"/>
</dbReference>
<dbReference type="AlphaFoldDB" id="A0A183HUI4"/>
<evidence type="ECO:0000256" key="1">
    <source>
        <dbReference type="ARBA" id="ARBA00022741"/>
    </source>
</evidence>
<gene>
    <name evidence="9" type="ORF">OFLC_LOCUS11142</name>
</gene>
<evidence type="ECO:0000256" key="7">
    <source>
        <dbReference type="SAM" id="Phobius"/>
    </source>
</evidence>
<keyword evidence="4" id="KW-0496">Mitochondrion</keyword>
<dbReference type="WBParaSite" id="OFLC_0001114601-mRNA-1">
    <property type="protein sequence ID" value="OFLC_0001114601-mRNA-1"/>
    <property type="gene ID" value="OFLC_0001114601"/>
</dbReference>
<keyword evidence="5" id="KW-0342">GTP-binding</keyword>
<evidence type="ECO:0000256" key="3">
    <source>
        <dbReference type="ARBA" id="ARBA00022917"/>
    </source>
</evidence>
<dbReference type="PANTHER" id="PTHR43721">
    <property type="entry name" value="ELONGATION FACTOR TU-RELATED"/>
    <property type="match status" value="1"/>
</dbReference>
<dbReference type="Proteomes" id="UP000267606">
    <property type="component" value="Unassembled WGS sequence"/>
</dbReference>
<keyword evidence="3" id="KW-0648">Protein biosynthesis</keyword>
<keyword evidence="2" id="KW-0251">Elongation factor</keyword>
<protein>
    <submittedName>
        <fullName evidence="11">Tr-type G domain-containing protein</fullName>
    </submittedName>
</protein>
<feature type="transmembrane region" description="Helical" evidence="7">
    <location>
        <begin position="96"/>
        <end position="117"/>
    </location>
</feature>
<name>A0A183HUI4_9BILA</name>
<dbReference type="SUPFAM" id="SSF52540">
    <property type="entry name" value="P-loop containing nucleoside triphosphate hydrolases"/>
    <property type="match status" value="1"/>
</dbReference>
<evidence type="ECO:0000259" key="8">
    <source>
        <dbReference type="Pfam" id="PF00009"/>
    </source>
</evidence>
<dbReference type="GO" id="GO:0003746">
    <property type="term" value="F:translation elongation factor activity"/>
    <property type="evidence" value="ECO:0007669"/>
    <property type="project" value="UniProtKB-KW"/>
</dbReference>